<dbReference type="Proteomes" id="UP001559025">
    <property type="component" value="Unassembled WGS sequence"/>
</dbReference>
<accession>A0ABV3WX38</accession>
<organism evidence="2 3">
    <name type="scientific">Neoaquamicrobium sediminum</name>
    <dbReference type="NCBI Taxonomy" id="1849104"/>
    <lineage>
        <taxon>Bacteria</taxon>
        <taxon>Pseudomonadati</taxon>
        <taxon>Pseudomonadota</taxon>
        <taxon>Alphaproteobacteria</taxon>
        <taxon>Hyphomicrobiales</taxon>
        <taxon>Phyllobacteriaceae</taxon>
        <taxon>Neoaquamicrobium</taxon>
    </lineage>
</organism>
<gene>
    <name evidence="2" type="ORF">V1479_18260</name>
</gene>
<dbReference type="InterPro" id="IPR012312">
    <property type="entry name" value="Hemerythrin-like"/>
</dbReference>
<evidence type="ECO:0000313" key="2">
    <source>
        <dbReference type="EMBL" id="MEX4009261.1"/>
    </source>
</evidence>
<comment type="caution">
    <text evidence="2">The sequence shown here is derived from an EMBL/GenBank/DDBJ whole genome shotgun (WGS) entry which is preliminary data.</text>
</comment>
<feature type="domain" description="Hemerythrin-like" evidence="1">
    <location>
        <begin position="36"/>
        <end position="178"/>
    </location>
</feature>
<evidence type="ECO:0000259" key="1">
    <source>
        <dbReference type="Pfam" id="PF01814"/>
    </source>
</evidence>
<keyword evidence="3" id="KW-1185">Reference proteome</keyword>
<dbReference type="EMBL" id="JAZHFV010000006">
    <property type="protein sequence ID" value="MEX4009261.1"/>
    <property type="molecule type" value="Genomic_DNA"/>
</dbReference>
<evidence type="ECO:0000313" key="3">
    <source>
        <dbReference type="Proteomes" id="UP001559025"/>
    </source>
</evidence>
<reference evidence="2 3" key="1">
    <citation type="submission" date="2024-01" db="EMBL/GenBank/DDBJ databases">
        <title>New evidence supports the origin of RcGTA from prophage.</title>
        <authorList>
            <person name="Xu Y."/>
            <person name="Liu B."/>
            <person name="Chen F."/>
        </authorList>
    </citation>
    <scope>NUCLEOTIDE SEQUENCE [LARGE SCALE GENOMIC DNA]</scope>
    <source>
        <strain evidence="2 3">CBW1107-2</strain>
    </source>
</reference>
<protein>
    <submittedName>
        <fullName evidence="2">Hemerythrin domain-containing protein</fullName>
    </submittedName>
</protein>
<dbReference type="Pfam" id="PF01814">
    <property type="entry name" value="Hemerythrin"/>
    <property type="match status" value="1"/>
</dbReference>
<proteinExistence type="predicted"/>
<name>A0ABV3WX38_9HYPH</name>
<dbReference type="Gene3D" id="1.20.120.520">
    <property type="entry name" value="nmb1532 protein domain like"/>
    <property type="match status" value="1"/>
</dbReference>
<dbReference type="RefSeq" id="WP_368804199.1">
    <property type="nucleotide sequence ID" value="NZ_JAZHFV010000006.1"/>
</dbReference>
<sequence length="187" mass="21339">MSFTIDLLDDATRPKAPRIEGVTEPQRMQGRRLAMIHAMHLRQMAEVRQVMEHVTAGEMQVDALGEALSDMQMSHNYRVFGSLCGQECRMLTFHHTAEDRMLFPALAAQDNDGLRKVVERLAAEHEVIHHLIERMEAAARAAMNEPGPETFASLRESFETLERVVVSHFGYEQEELEEALGYYEIDI</sequence>